<dbReference type="AlphaFoldDB" id="A0A1T4LKW8"/>
<dbReference type="InterPro" id="IPR050303">
    <property type="entry name" value="GatZ_KbaZ_carbometab"/>
</dbReference>
<dbReference type="Proteomes" id="UP000190328">
    <property type="component" value="Unassembled WGS sequence"/>
</dbReference>
<gene>
    <name evidence="2" type="ORF">SAMN02745116_00702</name>
</gene>
<feature type="transmembrane region" description="Helical" evidence="1">
    <location>
        <begin position="142"/>
        <end position="164"/>
    </location>
</feature>
<keyword evidence="1" id="KW-1133">Transmembrane helix</keyword>
<reference evidence="2 3" key="1">
    <citation type="submission" date="2017-02" db="EMBL/GenBank/DDBJ databases">
        <authorList>
            <person name="Peterson S.W."/>
        </authorList>
    </citation>
    <scope>NUCLEOTIDE SEQUENCE [LARGE SCALE GENOMIC DNA]</scope>
    <source>
        <strain evidence="2 3">ATCC BAA-1030</strain>
    </source>
</reference>
<evidence type="ECO:0000256" key="1">
    <source>
        <dbReference type="SAM" id="Phobius"/>
    </source>
</evidence>
<dbReference type="PANTHER" id="PTHR32502:SF26">
    <property type="entry name" value="PHOSPHOTRANSFERASE SYSTEM SUGAR-SPECIFIC EIID COMPONENT"/>
    <property type="match status" value="1"/>
</dbReference>
<feature type="transmembrane region" description="Helical" evidence="1">
    <location>
        <begin position="184"/>
        <end position="209"/>
    </location>
</feature>
<dbReference type="GO" id="GO:0005886">
    <property type="term" value="C:plasma membrane"/>
    <property type="evidence" value="ECO:0007669"/>
    <property type="project" value="TreeGrafter"/>
</dbReference>
<feature type="transmembrane region" description="Helical" evidence="1">
    <location>
        <begin position="221"/>
        <end position="242"/>
    </location>
</feature>
<protein>
    <submittedName>
        <fullName evidence="2">PTS system, mannose-specific IID component</fullName>
    </submittedName>
</protein>
<keyword evidence="1" id="KW-0472">Membrane</keyword>
<accession>A0A1T4LKW8</accession>
<sequence length="270" mass="29878">MENTKNNQELTQKELFRYSLRWMLTAQICWNYERMMAAGYLNTMLPYMKKKYKDKPNELKEMLEMENQFFNVTPHMGHFLVGIDLAMQEKEGTKAKEVVSGLKTGLMGPFSGVGDTIFGVLIPTIIGSIAAYMGVKGDITGVIIALLVNIAIAVARIFFLPIGYKQGTRLVNDFSDKLTALTESATLLGITVIGALVPTVIKANVSLVYKSGEVEMKLQEILDQIVPSIIPVALVGLVYWLLGKKGMTSTKAILLVMVLSIVLYNLKFLG</sequence>
<dbReference type="EMBL" id="FUXI01000006">
    <property type="protein sequence ID" value="SJZ55291.1"/>
    <property type="molecule type" value="Genomic_DNA"/>
</dbReference>
<evidence type="ECO:0000313" key="3">
    <source>
        <dbReference type="Proteomes" id="UP000190328"/>
    </source>
</evidence>
<feature type="transmembrane region" description="Helical" evidence="1">
    <location>
        <begin position="116"/>
        <end position="135"/>
    </location>
</feature>
<keyword evidence="3" id="KW-1185">Reference proteome</keyword>
<dbReference type="OrthoDB" id="9795582at2"/>
<name>A0A1T4LKW8_9ENTE</name>
<dbReference type="Pfam" id="PF03613">
    <property type="entry name" value="EIID-AGA"/>
    <property type="match status" value="1"/>
</dbReference>
<keyword evidence="1" id="KW-0812">Transmembrane</keyword>
<evidence type="ECO:0000313" key="2">
    <source>
        <dbReference type="EMBL" id="SJZ55291.1"/>
    </source>
</evidence>
<dbReference type="InterPro" id="IPR004704">
    <property type="entry name" value="PTS_IID_man"/>
</dbReference>
<feature type="transmembrane region" description="Helical" evidence="1">
    <location>
        <begin position="248"/>
        <end position="266"/>
    </location>
</feature>
<proteinExistence type="predicted"/>
<dbReference type="PANTHER" id="PTHR32502">
    <property type="entry name" value="N-ACETYLGALACTOSAMINE PERMEASE II COMPONENT-RELATED"/>
    <property type="match status" value="1"/>
</dbReference>
<dbReference type="GO" id="GO:0009401">
    <property type="term" value="P:phosphoenolpyruvate-dependent sugar phosphotransferase system"/>
    <property type="evidence" value="ECO:0007669"/>
    <property type="project" value="InterPro"/>
</dbReference>
<organism evidence="2 3">
    <name type="scientific">Pilibacter termitis</name>
    <dbReference type="NCBI Taxonomy" id="263852"/>
    <lineage>
        <taxon>Bacteria</taxon>
        <taxon>Bacillati</taxon>
        <taxon>Bacillota</taxon>
        <taxon>Bacilli</taxon>
        <taxon>Lactobacillales</taxon>
        <taxon>Enterococcaceae</taxon>
        <taxon>Pilibacter</taxon>
    </lineage>
</organism>
<dbReference type="PROSITE" id="PS51108">
    <property type="entry name" value="PTS_EIID"/>
    <property type="match status" value="1"/>
</dbReference>
<dbReference type="STRING" id="263852.SAMN02745116_00702"/>